<gene>
    <name evidence="3" type="ORF">SAMEA3906486_00638</name>
</gene>
<evidence type="ECO:0000256" key="2">
    <source>
        <dbReference type="SAM" id="SignalP"/>
    </source>
</evidence>
<proteinExistence type="inferred from homology"/>
<reference evidence="3 4" key="1">
    <citation type="submission" date="2016-04" db="EMBL/GenBank/DDBJ databases">
        <authorList>
            <consortium name="Pathogen Informatics"/>
        </authorList>
    </citation>
    <scope>NUCLEOTIDE SEQUENCE [LARGE SCALE GENOMIC DNA]</scope>
    <source>
        <strain evidence="3 4">H050680373</strain>
    </source>
</reference>
<feature type="chain" id="PRO_5007615982" evidence="2">
    <location>
        <begin position="23"/>
        <end position="320"/>
    </location>
</feature>
<dbReference type="PANTHER" id="PTHR42928">
    <property type="entry name" value="TRICARBOXYLATE-BINDING PROTEIN"/>
    <property type="match status" value="1"/>
</dbReference>
<evidence type="ECO:0000313" key="4">
    <source>
        <dbReference type="Proteomes" id="UP000076848"/>
    </source>
</evidence>
<dbReference type="Pfam" id="PF03401">
    <property type="entry name" value="TctC"/>
    <property type="match status" value="1"/>
</dbReference>
<name>A0A157S7K6_9BORD</name>
<dbReference type="Gene3D" id="3.40.190.10">
    <property type="entry name" value="Periplasmic binding protein-like II"/>
    <property type="match status" value="1"/>
</dbReference>
<keyword evidence="4" id="KW-1185">Reference proteome</keyword>
<feature type="signal peptide" evidence="2">
    <location>
        <begin position="1"/>
        <end position="22"/>
    </location>
</feature>
<comment type="similarity">
    <text evidence="1">Belongs to the UPF0065 (bug) family.</text>
</comment>
<organism evidence="3 4">
    <name type="scientific">Bordetella ansorpii</name>
    <dbReference type="NCBI Taxonomy" id="288768"/>
    <lineage>
        <taxon>Bacteria</taxon>
        <taxon>Pseudomonadati</taxon>
        <taxon>Pseudomonadota</taxon>
        <taxon>Betaproteobacteria</taxon>
        <taxon>Burkholderiales</taxon>
        <taxon>Alcaligenaceae</taxon>
        <taxon>Bordetella</taxon>
    </lineage>
</organism>
<dbReference type="Proteomes" id="UP000076848">
    <property type="component" value="Unassembled WGS sequence"/>
</dbReference>
<keyword evidence="2" id="KW-0732">Signal</keyword>
<accession>A0A157S7K6</accession>
<dbReference type="SUPFAM" id="SSF53850">
    <property type="entry name" value="Periplasmic binding protein-like II"/>
    <property type="match status" value="1"/>
</dbReference>
<dbReference type="RefSeq" id="WP_066123387.1">
    <property type="nucleotide sequence ID" value="NZ_FKIF01000001.1"/>
</dbReference>
<dbReference type="Gene3D" id="3.40.190.150">
    <property type="entry name" value="Bordetella uptake gene, domain 1"/>
    <property type="match status" value="1"/>
</dbReference>
<dbReference type="PIRSF" id="PIRSF017082">
    <property type="entry name" value="YflP"/>
    <property type="match status" value="1"/>
</dbReference>
<protein>
    <submittedName>
        <fullName evidence="3">Putattive exported protein</fullName>
    </submittedName>
</protein>
<dbReference type="InterPro" id="IPR005064">
    <property type="entry name" value="BUG"/>
</dbReference>
<dbReference type="PANTHER" id="PTHR42928:SF5">
    <property type="entry name" value="BLR1237 PROTEIN"/>
    <property type="match status" value="1"/>
</dbReference>
<sequence>MRKSFLSITAAVLAAASLNVQAASWPDKPIRMVVPYPPGGATDVAARLYAQQMGDYLKQPVVVENKAGAGGEVGAEAVARAEADGYTVLMGALGSLAINASLLEKQNYSFAKDFKGVSVAITMPLALAVSTKIPARTVPELIALARQRPGKLTIGSAGTGSSQHMAGELFKQMTGTDILHVPYRGSGPAVTDLLGGQIDMVIETLPALLPHVAGGKIRILAVSSAQRVPTLPDVATFAEQGLPDYKVATTYALLAPAGSPAAAIDKMSAAMQKAGASEQVRDGAAKLGATATPTTPAQTDKVVATEIETWGDVVRRSARR</sequence>
<evidence type="ECO:0000256" key="1">
    <source>
        <dbReference type="ARBA" id="ARBA00006987"/>
    </source>
</evidence>
<dbReference type="CDD" id="cd13578">
    <property type="entry name" value="PBP2_Bug27"/>
    <property type="match status" value="1"/>
</dbReference>
<dbReference type="STRING" id="288768.SAMEA3906486_00638"/>
<dbReference type="AlphaFoldDB" id="A0A157S7K6"/>
<dbReference type="OrthoDB" id="8678477at2"/>
<evidence type="ECO:0000313" key="3">
    <source>
        <dbReference type="EMBL" id="SAI65886.1"/>
    </source>
</evidence>
<dbReference type="EMBL" id="FKIF01000001">
    <property type="protein sequence ID" value="SAI65886.1"/>
    <property type="molecule type" value="Genomic_DNA"/>
</dbReference>
<dbReference type="InterPro" id="IPR042100">
    <property type="entry name" value="Bug_dom1"/>
</dbReference>